<feature type="region of interest" description="Disordered" evidence="1">
    <location>
        <begin position="1"/>
        <end position="21"/>
    </location>
</feature>
<gene>
    <name evidence="2" type="ORF">K505DRAFT_344009</name>
</gene>
<dbReference type="OrthoDB" id="4505928at2759"/>
<reference evidence="2" key="1">
    <citation type="journal article" date="2020" name="Stud. Mycol.">
        <title>101 Dothideomycetes genomes: a test case for predicting lifestyles and emergence of pathogens.</title>
        <authorList>
            <person name="Haridas S."/>
            <person name="Albert R."/>
            <person name="Binder M."/>
            <person name="Bloem J."/>
            <person name="Labutti K."/>
            <person name="Salamov A."/>
            <person name="Andreopoulos B."/>
            <person name="Baker S."/>
            <person name="Barry K."/>
            <person name="Bills G."/>
            <person name="Bluhm B."/>
            <person name="Cannon C."/>
            <person name="Castanera R."/>
            <person name="Culley D."/>
            <person name="Daum C."/>
            <person name="Ezra D."/>
            <person name="Gonzalez J."/>
            <person name="Henrissat B."/>
            <person name="Kuo A."/>
            <person name="Liang C."/>
            <person name="Lipzen A."/>
            <person name="Lutzoni F."/>
            <person name="Magnuson J."/>
            <person name="Mondo S."/>
            <person name="Nolan M."/>
            <person name="Ohm R."/>
            <person name="Pangilinan J."/>
            <person name="Park H.-J."/>
            <person name="Ramirez L."/>
            <person name="Alfaro M."/>
            <person name="Sun H."/>
            <person name="Tritt A."/>
            <person name="Yoshinaga Y."/>
            <person name="Zwiers L.-H."/>
            <person name="Turgeon B."/>
            <person name="Goodwin S."/>
            <person name="Spatafora J."/>
            <person name="Crous P."/>
            <person name="Grigoriev I."/>
        </authorList>
    </citation>
    <scope>NUCLEOTIDE SEQUENCE</scope>
    <source>
        <strain evidence="2">CBS 109.77</strain>
    </source>
</reference>
<dbReference type="Proteomes" id="UP000799757">
    <property type="component" value="Unassembled WGS sequence"/>
</dbReference>
<evidence type="ECO:0000313" key="3">
    <source>
        <dbReference type="Proteomes" id="UP000799757"/>
    </source>
</evidence>
<protein>
    <submittedName>
        <fullName evidence="2">Uncharacterized protein</fullName>
    </submittedName>
</protein>
<evidence type="ECO:0000313" key="2">
    <source>
        <dbReference type="EMBL" id="KAF2786199.1"/>
    </source>
</evidence>
<keyword evidence="3" id="KW-1185">Reference proteome</keyword>
<dbReference type="EMBL" id="MU002521">
    <property type="protein sequence ID" value="KAF2786199.1"/>
    <property type="molecule type" value="Genomic_DNA"/>
</dbReference>
<sequence>MPPGPPPCCTDTPPTPPLAAPDAALVRSTAAASPECTTCATRPAPSPTESTTLCSQAYMLISQQNFRQIDAATIRLWLWQGYRRAQRRGEGCRVENGVLLSVLDFISGEL</sequence>
<accession>A0A6A6WQ25</accession>
<proteinExistence type="predicted"/>
<organism evidence="2 3">
    <name type="scientific">Melanomma pulvis-pyrius CBS 109.77</name>
    <dbReference type="NCBI Taxonomy" id="1314802"/>
    <lineage>
        <taxon>Eukaryota</taxon>
        <taxon>Fungi</taxon>
        <taxon>Dikarya</taxon>
        <taxon>Ascomycota</taxon>
        <taxon>Pezizomycotina</taxon>
        <taxon>Dothideomycetes</taxon>
        <taxon>Pleosporomycetidae</taxon>
        <taxon>Pleosporales</taxon>
        <taxon>Melanommataceae</taxon>
        <taxon>Melanomma</taxon>
    </lineage>
</organism>
<dbReference type="AlphaFoldDB" id="A0A6A6WQ25"/>
<evidence type="ECO:0000256" key="1">
    <source>
        <dbReference type="SAM" id="MobiDB-lite"/>
    </source>
</evidence>
<name>A0A6A6WQ25_9PLEO</name>
<feature type="compositionally biased region" description="Pro residues" evidence="1">
    <location>
        <begin position="1"/>
        <end position="19"/>
    </location>
</feature>